<dbReference type="InterPro" id="IPR005754">
    <property type="entry name" value="Sortase"/>
</dbReference>
<evidence type="ECO:0000256" key="3">
    <source>
        <dbReference type="SAM" id="Phobius"/>
    </source>
</evidence>
<dbReference type="RefSeq" id="WP_179794505.1">
    <property type="nucleotide sequence ID" value="NZ_BAABHP010000021.1"/>
</dbReference>
<evidence type="ECO:0000256" key="2">
    <source>
        <dbReference type="SAM" id="MobiDB-lite"/>
    </source>
</evidence>
<protein>
    <recommendedName>
        <fullName evidence="6">Sortase family protein</fullName>
    </recommendedName>
</protein>
<keyword evidence="1" id="KW-0378">Hydrolase</keyword>
<name>A0A7Y9DWV4_9PSEU</name>
<organism evidence="4 5">
    <name type="scientific">Actinomycetospora corticicola</name>
    <dbReference type="NCBI Taxonomy" id="663602"/>
    <lineage>
        <taxon>Bacteria</taxon>
        <taxon>Bacillati</taxon>
        <taxon>Actinomycetota</taxon>
        <taxon>Actinomycetes</taxon>
        <taxon>Pseudonocardiales</taxon>
        <taxon>Pseudonocardiaceae</taxon>
        <taxon>Actinomycetospora</taxon>
    </lineage>
</organism>
<feature type="transmembrane region" description="Helical" evidence="3">
    <location>
        <begin position="20"/>
        <end position="40"/>
    </location>
</feature>
<evidence type="ECO:0000313" key="4">
    <source>
        <dbReference type="EMBL" id="NYD36886.1"/>
    </source>
</evidence>
<proteinExistence type="predicted"/>
<evidence type="ECO:0008006" key="6">
    <source>
        <dbReference type="Google" id="ProtNLM"/>
    </source>
</evidence>
<dbReference type="Proteomes" id="UP000535890">
    <property type="component" value="Unassembled WGS sequence"/>
</dbReference>
<feature type="compositionally biased region" description="Low complexity" evidence="2">
    <location>
        <begin position="48"/>
        <end position="67"/>
    </location>
</feature>
<accession>A0A7Y9DWV4</accession>
<evidence type="ECO:0000256" key="1">
    <source>
        <dbReference type="ARBA" id="ARBA00022801"/>
    </source>
</evidence>
<keyword evidence="3" id="KW-0472">Membrane</keyword>
<comment type="caution">
    <text evidence="4">The sequence shown here is derived from an EMBL/GenBank/DDBJ whole genome shotgun (WGS) entry which is preliminary data.</text>
</comment>
<evidence type="ECO:0000313" key="5">
    <source>
        <dbReference type="Proteomes" id="UP000535890"/>
    </source>
</evidence>
<dbReference type="EMBL" id="JACCBN010000001">
    <property type="protein sequence ID" value="NYD36886.1"/>
    <property type="molecule type" value="Genomic_DNA"/>
</dbReference>
<feature type="region of interest" description="Disordered" evidence="2">
    <location>
        <begin position="43"/>
        <end position="75"/>
    </location>
</feature>
<keyword evidence="5" id="KW-1185">Reference proteome</keyword>
<dbReference type="GO" id="GO:0016787">
    <property type="term" value="F:hydrolase activity"/>
    <property type="evidence" value="ECO:0007669"/>
    <property type="project" value="UniProtKB-KW"/>
</dbReference>
<gene>
    <name evidence="4" type="ORF">BJ983_002988</name>
</gene>
<reference evidence="4 5" key="1">
    <citation type="submission" date="2020-07" db="EMBL/GenBank/DDBJ databases">
        <title>Sequencing the genomes of 1000 actinobacteria strains.</title>
        <authorList>
            <person name="Klenk H.-P."/>
        </authorList>
    </citation>
    <scope>NUCLEOTIDE SEQUENCE [LARGE SCALE GENOMIC DNA]</scope>
    <source>
        <strain evidence="4 5">DSM 45772</strain>
    </source>
</reference>
<dbReference type="InterPro" id="IPR023365">
    <property type="entry name" value="Sortase_dom-sf"/>
</dbReference>
<dbReference type="Gene3D" id="2.40.260.10">
    <property type="entry name" value="Sortase"/>
    <property type="match status" value="1"/>
</dbReference>
<dbReference type="AlphaFoldDB" id="A0A7Y9DWV4"/>
<dbReference type="Pfam" id="PF04203">
    <property type="entry name" value="Sortase"/>
    <property type="match status" value="1"/>
</dbReference>
<dbReference type="SUPFAM" id="SSF63817">
    <property type="entry name" value="Sortase"/>
    <property type="match status" value="1"/>
</dbReference>
<dbReference type="NCBIfam" id="NF033748">
    <property type="entry name" value="class_F_sortase"/>
    <property type="match status" value="1"/>
</dbReference>
<dbReference type="InterPro" id="IPR042001">
    <property type="entry name" value="Sortase_F"/>
</dbReference>
<dbReference type="CDD" id="cd05829">
    <property type="entry name" value="Sortase_F"/>
    <property type="match status" value="1"/>
</dbReference>
<sequence>MTAPPTRPSATGRSRSRSLLLVGIALVAAVGVVLVVLGLAGTGGTRSAAPIAAPDARPPVTVSATPAPAAPGVPPSPPVSIDIPAIGVRSVVNASGLNPDGTIAVPAPGPQYDQASWYTGSAQAGQDGPSVILGHIDSAKNGPSVFYRLSALRPLDEFTVTAADGRTLVYKVNSVQTYPKDAFPSEAVYGPTTRPEMRLITCGGPFDDSARSYRDNTVVFANQIA</sequence>
<keyword evidence="3" id="KW-0812">Transmembrane</keyword>
<keyword evidence="3" id="KW-1133">Transmembrane helix</keyword>